<evidence type="ECO:0000313" key="17">
    <source>
        <dbReference type="EMBL" id="ENO88647.1"/>
    </source>
</evidence>
<evidence type="ECO:0000256" key="4">
    <source>
        <dbReference type="ARBA" id="ARBA00022452"/>
    </source>
</evidence>
<evidence type="ECO:0000259" key="16">
    <source>
        <dbReference type="Pfam" id="PF07715"/>
    </source>
</evidence>
<keyword evidence="7 13" id="KW-0798">TonB box</keyword>
<evidence type="ECO:0000256" key="5">
    <source>
        <dbReference type="ARBA" id="ARBA00022692"/>
    </source>
</evidence>
<dbReference type="RefSeq" id="WP_004336611.1">
    <property type="nucleotide sequence ID" value="NZ_AMXE01000023.1"/>
</dbReference>
<evidence type="ECO:0000256" key="3">
    <source>
        <dbReference type="ARBA" id="ARBA00022448"/>
    </source>
</evidence>
<dbReference type="PROSITE" id="PS01156">
    <property type="entry name" value="TONB_DEPENDENT_REC_2"/>
    <property type="match status" value="1"/>
</dbReference>
<comment type="subcellular location">
    <subcellularLocation>
        <location evidence="1 11">Cell outer membrane</location>
        <topology evidence="1 11">Multi-pass membrane protein</topology>
    </subcellularLocation>
</comment>
<dbReference type="Proteomes" id="UP000013232">
    <property type="component" value="Unassembled WGS sequence"/>
</dbReference>
<keyword evidence="10 11" id="KW-0998">Cell outer membrane</keyword>
<keyword evidence="18" id="KW-1185">Reference proteome</keyword>
<keyword evidence="3 11" id="KW-0813">Transport</keyword>
<keyword evidence="9 17" id="KW-0675">Receptor</keyword>
<evidence type="ECO:0000256" key="14">
    <source>
        <dbReference type="SAM" id="SignalP"/>
    </source>
</evidence>
<dbReference type="InterPro" id="IPR039426">
    <property type="entry name" value="TonB-dep_rcpt-like"/>
</dbReference>
<evidence type="ECO:0000256" key="8">
    <source>
        <dbReference type="ARBA" id="ARBA00023136"/>
    </source>
</evidence>
<dbReference type="InterPro" id="IPR037066">
    <property type="entry name" value="Plug_dom_sf"/>
</dbReference>
<dbReference type="PANTHER" id="PTHR30069:SF29">
    <property type="entry name" value="HEMOGLOBIN AND HEMOGLOBIN-HAPTOGLOBIN-BINDING PROTEIN 1-RELATED"/>
    <property type="match status" value="1"/>
</dbReference>
<accession>N6Z202</accession>
<dbReference type="Pfam" id="PF07715">
    <property type="entry name" value="Plug"/>
    <property type="match status" value="1"/>
</dbReference>
<keyword evidence="6 14" id="KW-0732">Signal</keyword>
<feature type="chain" id="PRO_5004128908" evidence="14">
    <location>
        <begin position="26"/>
        <end position="686"/>
    </location>
</feature>
<dbReference type="InterPro" id="IPR000531">
    <property type="entry name" value="Beta-barrel_TonB"/>
</dbReference>
<evidence type="ECO:0000256" key="2">
    <source>
        <dbReference type="ARBA" id="ARBA00009810"/>
    </source>
</evidence>
<feature type="signal peptide" evidence="14">
    <location>
        <begin position="1"/>
        <end position="25"/>
    </location>
</feature>
<evidence type="ECO:0000256" key="6">
    <source>
        <dbReference type="ARBA" id="ARBA00022729"/>
    </source>
</evidence>
<feature type="short sequence motif" description="TonB C-terminal box" evidence="12">
    <location>
        <begin position="669"/>
        <end position="686"/>
    </location>
</feature>
<dbReference type="GO" id="GO:0009279">
    <property type="term" value="C:cell outer membrane"/>
    <property type="evidence" value="ECO:0007669"/>
    <property type="project" value="UniProtKB-SubCell"/>
</dbReference>
<evidence type="ECO:0000256" key="13">
    <source>
        <dbReference type="RuleBase" id="RU003357"/>
    </source>
</evidence>
<organism evidence="17 18">
    <name type="scientific">Thauera linaloolentis (strain DSM 12138 / JCM 21573 / CCUG 41526 / CIP 105981 / IAM 15112 / NBRC 102519 / 47Lol)</name>
    <dbReference type="NCBI Taxonomy" id="1123367"/>
    <lineage>
        <taxon>Bacteria</taxon>
        <taxon>Pseudomonadati</taxon>
        <taxon>Pseudomonadota</taxon>
        <taxon>Betaproteobacteria</taxon>
        <taxon>Rhodocyclales</taxon>
        <taxon>Zoogloeaceae</taxon>
        <taxon>Thauera</taxon>
    </lineage>
</organism>
<dbReference type="InterPro" id="IPR012910">
    <property type="entry name" value="Plug_dom"/>
</dbReference>
<dbReference type="PROSITE" id="PS52016">
    <property type="entry name" value="TONB_DEPENDENT_REC_3"/>
    <property type="match status" value="1"/>
</dbReference>
<evidence type="ECO:0000259" key="15">
    <source>
        <dbReference type="Pfam" id="PF00593"/>
    </source>
</evidence>
<dbReference type="OrthoDB" id="127311at2"/>
<dbReference type="STRING" id="1123367.GCA_000621305_01630"/>
<evidence type="ECO:0000256" key="1">
    <source>
        <dbReference type="ARBA" id="ARBA00004571"/>
    </source>
</evidence>
<evidence type="ECO:0000256" key="10">
    <source>
        <dbReference type="ARBA" id="ARBA00023237"/>
    </source>
</evidence>
<dbReference type="AlphaFoldDB" id="N6Z202"/>
<dbReference type="InterPro" id="IPR010917">
    <property type="entry name" value="TonB_rcpt_CS"/>
</dbReference>
<dbReference type="Pfam" id="PF00593">
    <property type="entry name" value="TonB_dep_Rec_b-barrel"/>
    <property type="match status" value="1"/>
</dbReference>
<dbReference type="CDD" id="cd01347">
    <property type="entry name" value="ligand_gated_channel"/>
    <property type="match status" value="1"/>
</dbReference>
<reference evidence="17 18" key="1">
    <citation type="submission" date="2012-09" db="EMBL/GenBank/DDBJ databases">
        <title>Draft Genome Sequences of 6 Strains from Genus Thauera.</title>
        <authorList>
            <person name="Liu B."/>
            <person name="Shapleigh J.P."/>
            <person name="Frostegard A.H."/>
        </authorList>
    </citation>
    <scope>NUCLEOTIDE SEQUENCE [LARGE SCALE GENOMIC DNA]</scope>
    <source>
        <strain evidence="18">47Lol / DSM 12138</strain>
    </source>
</reference>
<protein>
    <submittedName>
        <fullName evidence="17">TonB-dependent receptor</fullName>
    </submittedName>
</protein>
<evidence type="ECO:0000256" key="12">
    <source>
        <dbReference type="PROSITE-ProRule" id="PRU10144"/>
    </source>
</evidence>
<dbReference type="Gene3D" id="2.170.130.10">
    <property type="entry name" value="TonB-dependent receptor, plug domain"/>
    <property type="match status" value="1"/>
</dbReference>
<dbReference type="eggNOG" id="COG4771">
    <property type="taxonomic scope" value="Bacteria"/>
</dbReference>
<evidence type="ECO:0000313" key="18">
    <source>
        <dbReference type="Proteomes" id="UP000013232"/>
    </source>
</evidence>
<feature type="domain" description="TonB-dependent receptor plug" evidence="16">
    <location>
        <begin position="43"/>
        <end position="144"/>
    </location>
</feature>
<dbReference type="GO" id="GO:0015344">
    <property type="term" value="F:siderophore uptake transmembrane transporter activity"/>
    <property type="evidence" value="ECO:0007669"/>
    <property type="project" value="TreeGrafter"/>
</dbReference>
<name>N6Z202_THAL4</name>
<dbReference type="Gene3D" id="2.40.170.20">
    <property type="entry name" value="TonB-dependent receptor, beta-barrel domain"/>
    <property type="match status" value="1"/>
</dbReference>
<evidence type="ECO:0000256" key="9">
    <source>
        <dbReference type="ARBA" id="ARBA00023170"/>
    </source>
</evidence>
<dbReference type="InterPro" id="IPR036942">
    <property type="entry name" value="Beta-barrel_TonB_sf"/>
</dbReference>
<feature type="domain" description="TonB-dependent receptor-like beta-barrel" evidence="15">
    <location>
        <begin position="207"/>
        <end position="653"/>
    </location>
</feature>
<gene>
    <name evidence="17" type="ORF">C666_08290</name>
</gene>
<comment type="similarity">
    <text evidence="2 11 13">Belongs to the TonB-dependent receptor family.</text>
</comment>
<dbReference type="SUPFAM" id="SSF56935">
    <property type="entry name" value="Porins"/>
    <property type="match status" value="1"/>
</dbReference>
<dbReference type="PANTHER" id="PTHR30069">
    <property type="entry name" value="TONB-DEPENDENT OUTER MEMBRANE RECEPTOR"/>
    <property type="match status" value="1"/>
</dbReference>
<evidence type="ECO:0000256" key="7">
    <source>
        <dbReference type="ARBA" id="ARBA00023077"/>
    </source>
</evidence>
<keyword evidence="5 11" id="KW-0812">Transmembrane</keyword>
<dbReference type="GO" id="GO:0044718">
    <property type="term" value="P:siderophore transmembrane transport"/>
    <property type="evidence" value="ECO:0007669"/>
    <property type="project" value="TreeGrafter"/>
</dbReference>
<evidence type="ECO:0000256" key="11">
    <source>
        <dbReference type="PROSITE-ProRule" id="PRU01360"/>
    </source>
</evidence>
<dbReference type="EMBL" id="AMXE01000023">
    <property type="protein sequence ID" value="ENO88647.1"/>
    <property type="molecule type" value="Genomic_DNA"/>
</dbReference>
<proteinExistence type="inferred from homology"/>
<keyword evidence="4 11" id="KW-1134">Transmembrane beta strand</keyword>
<keyword evidence="8 11" id="KW-0472">Membrane</keyword>
<comment type="caution">
    <text evidence="17">The sequence shown here is derived from an EMBL/GenBank/DDBJ whole genome shotgun (WGS) entry which is preliminary data.</text>
</comment>
<sequence length="686" mass="73880">MELHLRTLALAMLSLSVVPFGAANAETVLGQQVVTAKGYAGDAQETPQAIEVLRPATAGANVLGDLLRGEPGLATQSDGAWGQNPVLRGLKKESVVVMVDGLRVNSAQPQGAIASFMDLGLLDRVEVVKGPGSVLHGSGAMGGVVNMLTPEAAFSAGDRTSGRAGVRFSSVDKGVAGALLVQHSNAEHALVLGVAGRDVDDYRSPDGREDRTGYESNTLLAKYRHRLTEDISLRVNLQRHEDKDVWYPGSARSGAGIPPPLGVATIHSPEQRRELYELGIDAKLGDGQLSAEVYRQEVFRQIRAHAQNLGRDYVRNDVTFTTDGLRAKYVFPVGEGHLLTVGAETWRMRGDPERYMDNNAPFFNNNQRNDPFADGEVEATGLFVQDEFELGRTRIVAGARYDRVSGDAKQKGWGPAAQTSGLDSTDNNLSWSLGAIHPLTETLNAYANVGRAYRAADMRERFEDSARGDGYYHTGNPQLDPEVSTSFEAGLKSSAQGFRYQLAAFYTRIDDYVAGRVTGATHPGSGLPLKRTENLDKVTIYGVEGSASVPVGAYVADAGFTWLRGKNHQDDEPLYQMPAPELRLGIGQPAERGFYWRAQLRAVAEQDRVATRFSNGTEDATSGFVTADAELGWRFGSVGFFDGAAVAVGLHNLADKRYHEHLADGVSGQELAAPGRGITLSLSGSF</sequence>